<evidence type="ECO:0008006" key="2">
    <source>
        <dbReference type="Google" id="ProtNLM"/>
    </source>
</evidence>
<proteinExistence type="predicted"/>
<dbReference type="Gene3D" id="3.10.450.50">
    <property type="match status" value="1"/>
</dbReference>
<accession>A0A382DEM4</accession>
<protein>
    <recommendedName>
        <fullName evidence="2">DUF4440 domain-containing protein</fullName>
    </recommendedName>
</protein>
<dbReference type="InterPro" id="IPR011944">
    <property type="entry name" value="Steroid_delta5-4_isomerase"/>
</dbReference>
<dbReference type="SUPFAM" id="SSF54427">
    <property type="entry name" value="NTF2-like"/>
    <property type="match status" value="1"/>
</dbReference>
<dbReference type="AlphaFoldDB" id="A0A382DEM4"/>
<reference evidence="1" key="1">
    <citation type="submission" date="2018-05" db="EMBL/GenBank/DDBJ databases">
        <authorList>
            <person name="Lanie J.A."/>
            <person name="Ng W.-L."/>
            <person name="Kazmierczak K.M."/>
            <person name="Andrzejewski T.M."/>
            <person name="Davidsen T.M."/>
            <person name="Wayne K.J."/>
            <person name="Tettelin H."/>
            <person name="Glass J.I."/>
            <person name="Rusch D."/>
            <person name="Podicherti R."/>
            <person name="Tsui H.-C.T."/>
            <person name="Winkler M.E."/>
        </authorList>
    </citation>
    <scope>NUCLEOTIDE SEQUENCE</scope>
</reference>
<name>A0A382DEM4_9ZZZZ</name>
<gene>
    <name evidence="1" type="ORF">METZ01_LOCUS189288</name>
</gene>
<dbReference type="InterPro" id="IPR032710">
    <property type="entry name" value="NTF2-like_dom_sf"/>
</dbReference>
<dbReference type="PROSITE" id="PS51257">
    <property type="entry name" value="PROKAR_LIPOPROTEIN"/>
    <property type="match status" value="1"/>
</dbReference>
<organism evidence="1">
    <name type="scientific">marine metagenome</name>
    <dbReference type="NCBI Taxonomy" id="408172"/>
    <lineage>
        <taxon>unclassified sequences</taxon>
        <taxon>metagenomes</taxon>
        <taxon>ecological metagenomes</taxon>
    </lineage>
</organism>
<evidence type="ECO:0000313" key="1">
    <source>
        <dbReference type="EMBL" id="SVB36434.1"/>
    </source>
</evidence>
<dbReference type="EMBL" id="UINC01038841">
    <property type="protein sequence ID" value="SVB36434.1"/>
    <property type="molecule type" value="Genomic_DNA"/>
</dbReference>
<sequence length="158" mass="17017">MVSRSVAVLLTCVLFACAPTEEPLPSEAEMESYMQIIAEEFIGAWNAGDAAALATQFHPEGRRLNSDVQEVWFGRQAIEDGFTMMLAADNPYGGSTLSAEVSSTKALAPGLFISSGEWQLIDATGEQLRLGFFANTVVIEDGKAYLMQEAAGEYTPPN</sequence>
<dbReference type="NCBIfam" id="TIGR02246">
    <property type="entry name" value="SgcJ/EcaC family oxidoreductase"/>
    <property type="match status" value="1"/>
</dbReference>